<dbReference type="InterPro" id="IPR058846">
    <property type="entry name" value="PAS-like"/>
</dbReference>
<dbReference type="Proteomes" id="UP001056384">
    <property type="component" value="Chromosome 3"/>
</dbReference>
<gene>
    <name evidence="2" type="ORF">Slin15195_G042890</name>
</gene>
<evidence type="ECO:0000313" key="2">
    <source>
        <dbReference type="EMBL" id="USW50970.1"/>
    </source>
</evidence>
<evidence type="ECO:0000259" key="1">
    <source>
        <dbReference type="PROSITE" id="PS50112"/>
    </source>
</evidence>
<sequence length="206" mass="23181">MNGDSAQLDFGAVSFACALNADPRPTCVLDIHVKGGSAIVFQNRALQEKELLVDDILDSSASTGVQAWALEHNVRGTRSASSGHSLWLQTIDERWRVVQWHWQAPERKETNTKDHAPRIAPATKDASVTLREALADRDDATGKLQNILKMMEMVDVGIFEYDEKGVLQYGNNAFFKLSGHPRNSKRDTITWKESIFPEDEPWLFEQ</sequence>
<dbReference type="AlphaFoldDB" id="A0A9Q9EHG6"/>
<dbReference type="PROSITE" id="PS50112">
    <property type="entry name" value="PAS"/>
    <property type="match status" value="1"/>
</dbReference>
<organism evidence="2 3">
    <name type="scientific">Septoria linicola</name>
    <dbReference type="NCBI Taxonomy" id="215465"/>
    <lineage>
        <taxon>Eukaryota</taxon>
        <taxon>Fungi</taxon>
        <taxon>Dikarya</taxon>
        <taxon>Ascomycota</taxon>
        <taxon>Pezizomycotina</taxon>
        <taxon>Dothideomycetes</taxon>
        <taxon>Dothideomycetidae</taxon>
        <taxon>Mycosphaerellales</taxon>
        <taxon>Mycosphaerellaceae</taxon>
        <taxon>Septoria</taxon>
    </lineage>
</organism>
<name>A0A9Q9EHG6_9PEZI</name>
<reference evidence="2" key="1">
    <citation type="submission" date="2022-06" db="EMBL/GenBank/DDBJ databases">
        <title>Complete genome sequences of two strains of the flax pathogen Septoria linicola.</title>
        <authorList>
            <person name="Lapalu N."/>
            <person name="Simon A."/>
            <person name="Demenou B."/>
            <person name="Paumier D."/>
            <person name="Guillot M.-P."/>
            <person name="Gout L."/>
            <person name="Valade R."/>
        </authorList>
    </citation>
    <scope>NUCLEOTIDE SEQUENCE</scope>
    <source>
        <strain evidence="2">SE15195</strain>
    </source>
</reference>
<dbReference type="EMBL" id="CP099420">
    <property type="protein sequence ID" value="USW50970.1"/>
    <property type="molecule type" value="Genomic_DNA"/>
</dbReference>
<feature type="domain" description="PAS" evidence="1">
    <location>
        <begin position="143"/>
        <end position="206"/>
    </location>
</feature>
<dbReference type="InterPro" id="IPR000014">
    <property type="entry name" value="PAS"/>
</dbReference>
<proteinExistence type="predicted"/>
<keyword evidence="3" id="KW-1185">Reference proteome</keyword>
<protein>
    <submittedName>
        <fullName evidence="2">PAS domain-containing protein</fullName>
    </submittedName>
</protein>
<evidence type="ECO:0000313" key="3">
    <source>
        <dbReference type="Proteomes" id="UP001056384"/>
    </source>
</evidence>
<dbReference type="Pfam" id="PF26131">
    <property type="entry name" value="PAS-like"/>
    <property type="match status" value="1"/>
</dbReference>
<accession>A0A9Q9EHG6</accession>